<dbReference type="RefSeq" id="WP_227773979.1">
    <property type="nucleotide sequence ID" value="NZ_BAABKX010000015.1"/>
</dbReference>
<dbReference type="CDD" id="cd17040">
    <property type="entry name" value="Ubl_MoaD_like"/>
    <property type="match status" value="1"/>
</dbReference>
<dbReference type="Proteomes" id="UP001501729">
    <property type="component" value="Unassembled WGS sequence"/>
</dbReference>
<proteinExistence type="predicted"/>
<evidence type="ECO:0008006" key="4">
    <source>
        <dbReference type="Google" id="ProtNLM"/>
    </source>
</evidence>
<dbReference type="AlphaFoldDB" id="A0AAV3ULP6"/>
<organism evidence="2 3">
    <name type="scientific">Haladaptatus pallidirubidus</name>
    <dbReference type="NCBI Taxonomy" id="1008152"/>
    <lineage>
        <taxon>Archaea</taxon>
        <taxon>Methanobacteriati</taxon>
        <taxon>Methanobacteriota</taxon>
        <taxon>Stenosarchaea group</taxon>
        <taxon>Halobacteria</taxon>
        <taxon>Halobacteriales</taxon>
        <taxon>Haladaptataceae</taxon>
        <taxon>Haladaptatus</taxon>
    </lineage>
</organism>
<dbReference type="SUPFAM" id="SSF54285">
    <property type="entry name" value="MoaD/ThiS"/>
    <property type="match status" value="1"/>
</dbReference>
<evidence type="ECO:0000313" key="2">
    <source>
        <dbReference type="EMBL" id="GAA5057230.1"/>
    </source>
</evidence>
<dbReference type="GeneID" id="68614233"/>
<name>A0AAV3ULP6_9EURY</name>
<reference evidence="2 3" key="1">
    <citation type="journal article" date="2019" name="Int. J. Syst. Evol. Microbiol.">
        <title>The Global Catalogue of Microorganisms (GCM) 10K type strain sequencing project: providing services to taxonomists for standard genome sequencing and annotation.</title>
        <authorList>
            <consortium name="The Broad Institute Genomics Platform"/>
            <consortium name="The Broad Institute Genome Sequencing Center for Infectious Disease"/>
            <person name="Wu L."/>
            <person name="Ma J."/>
        </authorList>
    </citation>
    <scope>NUCLEOTIDE SEQUENCE [LARGE SCALE GENOMIC DNA]</scope>
    <source>
        <strain evidence="2 3">JCM 17504</strain>
    </source>
</reference>
<keyword evidence="3" id="KW-1185">Reference proteome</keyword>
<accession>A0AAV3ULP6</accession>
<dbReference type="EMBL" id="BAABKX010000015">
    <property type="protein sequence ID" value="GAA5057230.1"/>
    <property type="molecule type" value="Genomic_DNA"/>
</dbReference>
<protein>
    <recommendedName>
        <fullName evidence="4">MoaD/ThiS family protein</fullName>
    </recommendedName>
</protein>
<dbReference type="InterPro" id="IPR016155">
    <property type="entry name" value="Mopterin_synth/thiamin_S_b"/>
</dbReference>
<feature type="region of interest" description="Disordered" evidence="1">
    <location>
        <begin position="66"/>
        <end position="90"/>
    </location>
</feature>
<gene>
    <name evidence="2" type="ORF">GCM10025751_38980</name>
</gene>
<sequence>MNVTVKLTGPMVARTGTRDARVAVPEEATVEDVVERLGEQYGQQVRAGIVDGLGLRSDTRVLRESGRDAEPLSAHSPVEAGDTVRVQVNA</sequence>
<dbReference type="InterPro" id="IPR012675">
    <property type="entry name" value="Beta-grasp_dom_sf"/>
</dbReference>
<evidence type="ECO:0000256" key="1">
    <source>
        <dbReference type="SAM" id="MobiDB-lite"/>
    </source>
</evidence>
<comment type="caution">
    <text evidence="2">The sequence shown here is derived from an EMBL/GenBank/DDBJ whole genome shotgun (WGS) entry which is preliminary data.</text>
</comment>
<evidence type="ECO:0000313" key="3">
    <source>
        <dbReference type="Proteomes" id="UP001501729"/>
    </source>
</evidence>
<dbReference type="Gene3D" id="3.10.20.30">
    <property type="match status" value="1"/>
</dbReference>